<dbReference type="Pfam" id="PF01081">
    <property type="entry name" value="Aldolase"/>
    <property type="match status" value="1"/>
</dbReference>
<keyword evidence="7" id="KW-1185">Reference proteome</keyword>
<evidence type="ECO:0000256" key="1">
    <source>
        <dbReference type="ARBA" id="ARBA00004761"/>
    </source>
</evidence>
<dbReference type="OrthoDB" id="7204076at2"/>
<name>A0A4Q2J030_9SPHN</name>
<evidence type="ECO:0000313" key="6">
    <source>
        <dbReference type="EMBL" id="RXZ34990.1"/>
    </source>
</evidence>
<comment type="similarity">
    <text evidence="2">Belongs to the KHG/KDPG aldolase family.</text>
</comment>
<accession>A0A4Q2J030</accession>
<dbReference type="Gene3D" id="3.20.20.70">
    <property type="entry name" value="Aldolase class I"/>
    <property type="match status" value="1"/>
</dbReference>
<dbReference type="CDD" id="cd00452">
    <property type="entry name" value="KDPG_aldolase"/>
    <property type="match status" value="1"/>
</dbReference>
<keyword evidence="5" id="KW-0119">Carbohydrate metabolism</keyword>
<comment type="pathway">
    <text evidence="1">Carbohydrate acid metabolism.</text>
</comment>
<evidence type="ECO:0000256" key="4">
    <source>
        <dbReference type="ARBA" id="ARBA00023239"/>
    </source>
</evidence>
<dbReference type="Proteomes" id="UP000292347">
    <property type="component" value="Unassembled WGS sequence"/>
</dbReference>
<gene>
    <name evidence="6" type="ORF">EO081_04885</name>
</gene>
<protein>
    <submittedName>
        <fullName evidence="6">2-dehydro-3-deoxy-6-phosphogalactonate aldolase</fullName>
    </submittedName>
</protein>
<dbReference type="NCBIfam" id="NF006600">
    <property type="entry name" value="PRK09140.1"/>
    <property type="match status" value="1"/>
</dbReference>
<dbReference type="InterPro" id="IPR013785">
    <property type="entry name" value="Aldolase_TIM"/>
</dbReference>
<dbReference type="AlphaFoldDB" id="A0A4Q2J030"/>
<evidence type="ECO:0000256" key="5">
    <source>
        <dbReference type="ARBA" id="ARBA00023277"/>
    </source>
</evidence>
<keyword evidence="4" id="KW-0456">Lyase</keyword>
<dbReference type="RefSeq" id="WP_129340771.1">
    <property type="nucleotide sequence ID" value="NZ_JACIDD010000001.1"/>
</dbReference>
<organism evidence="6 7">
    <name type="scientific">Sphingomonas desiccabilis</name>
    <dbReference type="NCBI Taxonomy" id="429134"/>
    <lineage>
        <taxon>Bacteria</taxon>
        <taxon>Pseudomonadati</taxon>
        <taxon>Pseudomonadota</taxon>
        <taxon>Alphaproteobacteria</taxon>
        <taxon>Sphingomonadales</taxon>
        <taxon>Sphingomonadaceae</taxon>
        <taxon>Sphingomonas</taxon>
    </lineage>
</organism>
<sequence>MTIETLLGGLPLVAILRGLTPDEAPAIADALFDVGFRCLEVPLNSPEPFDSIRRIVDRMGDRALVGAGTVLTVADVGRVADAGGKIVISPNTDVDVIAATKDAGLQSLPAFFTPSEAFRAIAAGADALKLFPAELAGPQGLKAMRAVLPKSFPVFPVGGIDPNTMGPYLQAGAAGFGIGSSLYAPGRSVEDVRARGAALVQGFEAARAG</sequence>
<evidence type="ECO:0000256" key="2">
    <source>
        <dbReference type="ARBA" id="ARBA00006906"/>
    </source>
</evidence>
<proteinExistence type="inferred from homology"/>
<reference evidence="6 7" key="1">
    <citation type="submission" date="2019-01" db="EMBL/GenBank/DDBJ databases">
        <title>Sphingomonas mucosissima sp. nov. and Sphingomonas desiccabilis sp. nov., from biological soil crusts in the Colorado Plateau, USA.</title>
        <authorList>
            <person name="Zhu D."/>
        </authorList>
    </citation>
    <scope>NUCLEOTIDE SEQUENCE [LARGE SCALE GENOMIC DNA]</scope>
    <source>
        <strain evidence="6 7">CP1D</strain>
    </source>
</reference>
<dbReference type="PANTHER" id="PTHR30246:SF1">
    <property type="entry name" value="2-DEHYDRO-3-DEOXY-6-PHOSPHOGALACTONATE ALDOLASE-RELATED"/>
    <property type="match status" value="1"/>
</dbReference>
<comment type="subunit">
    <text evidence="3">Homotrimer.</text>
</comment>
<dbReference type="PANTHER" id="PTHR30246">
    <property type="entry name" value="2-KETO-3-DEOXY-6-PHOSPHOGLUCONATE ALDOLASE"/>
    <property type="match status" value="1"/>
</dbReference>
<dbReference type="PROSITE" id="PS00160">
    <property type="entry name" value="ALDOLASE_KDPG_KHG_2"/>
    <property type="match status" value="1"/>
</dbReference>
<dbReference type="InterPro" id="IPR031338">
    <property type="entry name" value="KDPG/KHG_AS_2"/>
</dbReference>
<evidence type="ECO:0000256" key="3">
    <source>
        <dbReference type="ARBA" id="ARBA00011233"/>
    </source>
</evidence>
<dbReference type="EMBL" id="SDPT01000001">
    <property type="protein sequence ID" value="RXZ34990.1"/>
    <property type="molecule type" value="Genomic_DNA"/>
</dbReference>
<dbReference type="SUPFAM" id="SSF51569">
    <property type="entry name" value="Aldolase"/>
    <property type="match status" value="1"/>
</dbReference>
<evidence type="ECO:0000313" key="7">
    <source>
        <dbReference type="Proteomes" id="UP000292347"/>
    </source>
</evidence>
<dbReference type="GO" id="GO:0016829">
    <property type="term" value="F:lyase activity"/>
    <property type="evidence" value="ECO:0007669"/>
    <property type="project" value="UniProtKB-KW"/>
</dbReference>
<dbReference type="InterPro" id="IPR000887">
    <property type="entry name" value="Aldlse_KDPG_KHG"/>
</dbReference>
<comment type="caution">
    <text evidence="6">The sequence shown here is derived from an EMBL/GenBank/DDBJ whole genome shotgun (WGS) entry which is preliminary data.</text>
</comment>